<dbReference type="Pfam" id="PF16925">
    <property type="entry name" value="TetR_C_13"/>
    <property type="match status" value="1"/>
</dbReference>
<feature type="region of interest" description="Disordered" evidence="3">
    <location>
        <begin position="18"/>
        <end position="38"/>
    </location>
</feature>
<name>A0ABV8E1W2_9NOCA</name>
<dbReference type="PANTHER" id="PTHR47506:SF6">
    <property type="entry name" value="HTH-TYPE TRANSCRIPTIONAL REPRESSOR NEMR"/>
    <property type="match status" value="1"/>
</dbReference>
<keyword evidence="2" id="KW-0804">Transcription</keyword>
<accession>A0ABV8E1W2</accession>
<evidence type="ECO:0000256" key="1">
    <source>
        <dbReference type="ARBA" id="ARBA00023015"/>
    </source>
</evidence>
<evidence type="ECO:0000256" key="3">
    <source>
        <dbReference type="SAM" id="MobiDB-lite"/>
    </source>
</evidence>
<dbReference type="InterPro" id="IPR036271">
    <property type="entry name" value="Tet_transcr_reg_TetR-rel_C_sf"/>
</dbReference>
<evidence type="ECO:0000256" key="2">
    <source>
        <dbReference type="ARBA" id="ARBA00023163"/>
    </source>
</evidence>
<evidence type="ECO:0000313" key="5">
    <source>
        <dbReference type="EMBL" id="MFC3966233.1"/>
    </source>
</evidence>
<organism evidence="5 6">
    <name type="scientific">Nocardia jiangsuensis</name>
    <dbReference type="NCBI Taxonomy" id="1691563"/>
    <lineage>
        <taxon>Bacteria</taxon>
        <taxon>Bacillati</taxon>
        <taxon>Actinomycetota</taxon>
        <taxon>Actinomycetes</taxon>
        <taxon>Mycobacteriales</taxon>
        <taxon>Nocardiaceae</taxon>
        <taxon>Nocardia</taxon>
    </lineage>
</organism>
<dbReference type="SUPFAM" id="SSF46689">
    <property type="entry name" value="Homeodomain-like"/>
    <property type="match status" value="1"/>
</dbReference>
<dbReference type="EMBL" id="JBHSAX010000033">
    <property type="protein sequence ID" value="MFC3966233.1"/>
    <property type="molecule type" value="Genomic_DNA"/>
</dbReference>
<proteinExistence type="predicted"/>
<keyword evidence="1" id="KW-0805">Transcription regulation</keyword>
<dbReference type="Proteomes" id="UP001595696">
    <property type="component" value="Unassembled WGS sequence"/>
</dbReference>
<dbReference type="Gene3D" id="1.10.357.10">
    <property type="entry name" value="Tetracycline Repressor, domain 2"/>
    <property type="match status" value="1"/>
</dbReference>
<dbReference type="PANTHER" id="PTHR47506">
    <property type="entry name" value="TRANSCRIPTIONAL REGULATORY PROTEIN"/>
    <property type="match status" value="1"/>
</dbReference>
<dbReference type="SUPFAM" id="SSF48498">
    <property type="entry name" value="Tetracyclin repressor-like, C-terminal domain"/>
    <property type="match status" value="1"/>
</dbReference>
<evidence type="ECO:0000259" key="4">
    <source>
        <dbReference type="Pfam" id="PF16925"/>
    </source>
</evidence>
<evidence type="ECO:0000313" key="6">
    <source>
        <dbReference type="Proteomes" id="UP001595696"/>
    </source>
</evidence>
<protein>
    <submittedName>
        <fullName evidence="5">TetR/AcrR family transcriptional regulator</fullName>
    </submittedName>
</protein>
<keyword evidence="6" id="KW-1185">Reference proteome</keyword>
<reference evidence="6" key="1">
    <citation type="journal article" date="2019" name="Int. J. Syst. Evol. Microbiol.">
        <title>The Global Catalogue of Microorganisms (GCM) 10K type strain sequencing project: providing services to taxonomists for standard genome sequencing and annotation.</title>
        <authorList>
            <consortium name="The Broad Institute Genomics Platform"/>
            <consortium name="The Broad Institute Genome Sequencing Center for Infectious Disease"/>
            <person name="Wu L."/>
            <person name="Ma J."/>
        </authorList>
    </citation>
    <scope>NUCLEOTIDE SEQUENCE [LARGE SCALE GENOMIC DNA]</scope>
    <source>
        <strain evidence="6">CGMCC 4.7330</strain>
    </source>
</reference>
<comment type="caution">
    <text evidence="5">The sequence shown here is derived from an EMBL/GenBank/DDBJ whole genome shotgun (WGS) entry which is preliminary data.</text>
</comment>
<feature type="domain" description="Tetracyclin repressor-like C-terminal" evidence="4">
    <location>
        <begin position="114"/>
        <end position="210"/>
    </location>
</feature>
<dbReference type="RefSeq" id="WP_378616771.1">
    <property type="nucleotide sequence ID" value="NZ_JBHSAX010000033.1"/>
</dbReference>
<sequence>MTVRPFVLPDKGWRTMGSVNYGPPAEPAPPAADGRRAKGDRARAAIAHRAAHIASVDGLTGLSLARVADELGLSKSGVATLFGTKEALQQAAVAAARAVFVENVVRPALAHPRGAVRLRTLVDAWFAFITAPVLRGGCFRVATLAEFDSRPGPVRDAVAADHHDWLSFLTRQIGHVHAEPELLAFQVDALVAAANTANQLGDDARVTAARTLVDRLIG</sequence>
<dbReference type="Gene3D" id="1.10.10.60">
    <property type="entry name" value="Homeodomain-like"/>
    <property type="match status" value="1"/>
</dbReference>
<dbReference type="InterPro" id="IPR009057">
    <property type="entry name" value="Homeodomain-like_sf"/>
</dbReference>
<dbReference type="InterPro" id="IPR011075">
    <property type="entry name" value="TetR_C"/>
</dbReference>
<gene>
    <name evidence="5" type="ORF">ACFO0B_29960</name>
</gene>